<dbReference type="GO" id="GO:0008237">
    <property type="term" value="F:metallopeptidase activity"/>
    <property type="evidence" value="ECO:0007669"/>
    <property type="project" value="UniProtKB-KW"/>
</dbReference>
<gene>
    <name evidence="7" type="ORF">HNR71_002371</name>
    <name evidence="8" type="ORF">HPO96_35265</name>
</gene>
<evidence type="ECO:0000256" key="6">
    <source>
        <dbReference type="SAM" id="SignalP"/>
    </source>
</evidence>
<proteinExistence type="predicted"/>
<keyword evidence="4" id="KW-0472">Membrane</keyword>
<dbReference type="Proteomes" id="UP000534306">
    <property type="component" value="Unassembled WGS sequence"/>
</dbReference>
<feature type="signal peptide" evidence="6">
    <location>
        <begin position="1"/>
        <end position="18"/>
    </location>
</feature>
<comment type="subcellular location">
    <subcellularLocation>
        <location evidence="1">Membrane</location>
        <topology evidence="1">Single-pass membrane protein</topology>
    </subcellularLocation>
</comment>
<keyword evidence="9" id="KW-1185">Reference proteome</keyword>
<evidence type="ECO:0000256" key="1">
    <source>
        <dbReference type="ARBA" id="ARBA00004167"/>
    </source>
</evidence>
<keyword evidence="7" id="KW-0482">Metalloprotease</keyword>
<dbReference type="GO" id="GO:0006508">
    <property type="term" value="P:proteolysis"/>
    <property type="evidence" value="ECO:0007669"/>
    <property type="project" value="UniProtKB-KW"/>
</dbReference>
<keyword evidence="3" id="KW-1133">Transmembrane helix</keyword>
<dbReference type="Pfam" id="PF04228">
    <property type="entry name" value="Zn_peptidase"/>
    <property type="match status" value="1"/>
</dbReference>
<dbReference type="PANTHER" id="PTHR30168:SF0">
    <property type="entry name" value="INNER MEMBRANE PROTEIN"/>
    <property type="match status" value="1"/>
</dbReference>
<sequence>MMRWGIGLVVLAVGAGCATTTSSPPVVSAPTVSPASTPKVTPTATRTVPQSPAVNKLYAAGRVGVARCVLPESARDKDELQAYARGMVACMNRAWDPVMKRAKARFWPVTSVYAYDLRKPTAECGLPAANMAAFYRDGLICFEWKKFADGEPMRDLVDLEQLIAHEYGHHVQNLAGILQANRARKAPSKAVELENERRKELQASCLGAAFLGANRVAFKLTGRRLATWKSIVRHVGDENNTLKIRDHGSYKSHAYWTIPAFAAASPGACNTFTAAPKRVS</sequence>
<evidence type="ECO:0000256" key="2">
    <source>
        <dbReference type="ARBA" id="ARBA00022692"/>
    </source>
</evidence>
<dbReference type="Proteomes" id="UP000553957">
    <property type="component" value="Unassembled WGS sequence"/>
</dbReference>
<evidence type="ECO:0000256" key="3">
    <source>
        <dbReference type="ARBA" id="ARBA00022989"/>
    </source>
</evidence>
<name>A0A7Y4L6X3_9ACTN</name>
<dbReference type="AlphaFoldDB" id="A0A7Y4L6X3"/>
<comment type="caution">
    <text evidence="8">The sequence shown here is derived from an EMBL/GenBank/DDBJ whole genome shotgun (WGS) entry which is preliminary data.</text>
</comment>
<dbReference type="PROSITE" id="PS51257">
    <property type="entry name" value="PROKAR_LIPOPROTEIN"/>
    <property type="match status" value="1"/>
</dbReference>
<dbReference type="PANTHER" id="PTHR30168">
    <property type="entry name" value="PUTATIVE MEMBRANE PROTEIN YPFJ"/>
    <property type="match status" value="1"/>
</dbReference>
<evidence type="ECO:0000313" key="8">
    <source>
        <dbReference type="EMBL" id="NOL45520.1"/>
    </source>
</evidence>
<evidence type="ECO:0000313" key="9">
    <source>
        <dbReference type="Proteomes" id="UP000534306"/>
    </source>
</evidence>
<dbReference type="EMBL" id="JABJRC010000013">
    <property type="protein sequence ID" value="NOL45520.1"/>
    <property type="molecule type" value="Genomic_DNA"/>
</dbReference>
<keyword evidence="7" id="KW-0378">Hydrolase</keyword>
<evidence type="ECO:0000256" key="4">
    <source>
        <dbReference type="ARBA" id="ARBA00023136"/>
    </source>
</evidence>
<keyword evidence="7" id="KW-0645">Protease</keyword>
<evidence type="ECO:0000256" key="5">
    <source>
        <dbReference type="SAM" id="MobiDB-lite"/>
    </source>
</evidence>
<feature type="compositionally biased region" description="Low complexity" evidence="5">
    <location>
        <begin position="21"/>
        <end position="38"/>
    </location>
</feature>
<dbReference type="InterPro" id="IPR007343">
    <property type="entry name" value="Uncharacterised_pept_Zn_put"/>
</dbReference>
<evidence type="ECO:0000313" key="10">
    <source>
        <dbReference type="Proteomes" id="UP000553957"/>
    </source>
</evidence>
<protein>
    <submittedName>
        <fullName evidence="7">Putative metalloprotease</fullName>
    </submittedName>
</protein>
<reference evidence="7 10" key="2">
    <citation type="submission" date="2020-08" db="EMBL/GenBank/DDBJ databases">
        <title>Sequencing the genomes of 1000 actinobacteria strains.</title>
        <authorList>
            <person name="Klenk H.-P."/>
        </authorList>
    </citation>
    <scope>NUCLEOTIDE SEQUENCE [LARGE SCALE GENOMIC DNA]</scope>
    <source>
        <strain evidence="7 10">DSM 15626</strain>
    </source>
</reference>
<feature type="chain" id="PRO_5038257936" evidence="6">
    <location>
        <begin position="19"/>
        <end position="280"/>
    </location>
</feature>
<keyword evidence="6" id="KW-0732">Signal</keyword>
<dbReference type="EMBL" id="JACHKF010000001">
    <property type="protein sequence ID" value="MBB6566734.1"/>
    <property type="molecule type" value="Genomic_DNA"/>
</dbReference>
<dbReference type="RefSeq" id="WP_171678817.1">
    <property type="nucleotide sequence ID" value="NZ_BAAAGT010000004.1"/>
</dbReference>
<accession>A0A7Y4L6X3</accession>
<evidence type="ECO:0000313" key="7">
    <source>
        <dbReference type="EMBL" id="MBB6566734.1"/>
    </source>
</evidence>
<organism evidence="8 9">
    <name type="scientific">Kribbella sandramycini</name>
    <dbReference type="NCBI Taxonomy" id="60450"/>
    <lineage>
        <taxon>Bacteria</taxon>
        <taxon>Bacillati</taxon>
        <taxon>Actinomycetota</taxon>
        <taxon>Actinomycetes</taxon>
        <taxon>Propionibacteriales</taxon>
        <taxon>Kribbellaceae</taxon>
        <taxon>Kribbella</taxon>
    </lineage>
</organism>
<keyword evidence="2" id="KW-0812">Transmembrane</keyword>
<dbReference type="GO" id="GO:0016020">
    <property type="term" value="C:membrane"/>
    <property type="evidence" value="ECO:0007669"/>
    <property type="project" value="UniProtKB-SubCell"/>
</dbReference>
<feature type="region of interest" description="Disordered" evidence="5">
    <location>
        <begin position="21"/>
        <end position="47"/>
    </location>
</feature>
<reference evidence="8 9" key="1">
    <citation type="submission" date="2020-05" db="EMBL/GenBank/DDBJ databases">
        <title>Genome sequence of Kribbella sandramycini ATCC 39419.</title>
        <authorList>
            <person name="Maclea K.S."/>
            <person name="Fair J.L."/>
        </authorList>
    </citation>
    <scope>NUCLEOTIDE SEQUENCE [LARGE SCALE GENOMIC DNA]</scope>
    <source>
        <strain evidence="8 9">ATCC 39419</strain>
    </source>
</reference>